<dbReference type="EMBL" id="ML769384">
    <property type="protein sequence ID" value="KAE9411068.1"/>
    <property type="molecule type" value="Genomic_DNA"/>
</dbReference>
<evidence type="ECO:0000313" key="1">
    <source>
        <dbReference type="EMBL" id="KAE9411068.1"/>
    </source>
</evidence>
<evidence type="ECO:0008006" key="3">
    <source>
        <dbReference type="Google" id="ProtNLM"/>
    </source>
</evidence>
<protein>
    <recommendedName>
        <fullName evidence="3">F-box domain-containing protein</fullName>
    </recommendedName>
</protein>
<sequence>MLPEELLHHIAEFLAYDNSCDGIERELPEIHYKHATQEIRSLSLASRRLRRISLPFLFAFVRIKLVTGMRNFRDQCLANPDFAGSVRTLQVSRIHNLEGSDILRQLLPRLRNLAWVHLYSLNTDVALFIALADQINVKTVFVESLPSLSDVPLFKVNKFLLHSAQIQCPGIRVLEPHLRHGMQVAQLVIYRPGLLQDEFGLQRFPGLREINIIMGWEPVP</sequence>
<dbReference type="Proteomes" id="UP000799118">
    <property type="component" value="Unassembled WGS sequence"/>
</dbReference>
<dbReference type="AlphaFoldDB" id="A0A6A4IQP1"/>
<evidence type="ECO:0000313" key="2">
    <source>
        <dbReference type="Proteomes" id="UP000799118"/>
    </source>
</evidence>
<gene>
    <name evidence="1" type="ORF">BT96DRAFT_247410</name>
</gene>
<dbReference type="OrthoDB" id="2976723at2759"/>
<reference evidence="1" key="1">
    <citation type="journal article" date="2019" name="Environ. Microbiol.">
        <title>Fungal ecological strategies reflected in gene transcription - a case study of two litter decomposers.</title>
        <authorList>
            <person name="Barbi F."/>
            <person name="Kohler A."/>
            <person name="Barry K."/>
            <person name="Baskaran P."/>
            <person name="Daum C."/>
            <person name="Fauchery L."/>
            <person name="Ihrmark K."/>
            <person name="Kuo A."/>
            <person name="LaButti K."/>
            <person name="Lipzen A."/>
            <person name="Morin E."/>
            <person name="Grigoriev I.V."/>
            <person name="Henrissat B."/>
            <person name="Lindahl B."/>
            <person name="Martin F."/>
        </authorList>
    </citation>
    <scope>NUCLEOTIDE SEQUENCE</scope>
    <source>
        <strain evidence="1">JB14</strain>
    </source>
</reference>
<proteinExistence type="predicted"/>
<organism evidence="1 2">
    <name type="scientific">Gymnopus androsaceus JB14</name>
    <dbReference type="NCBI Taxonomy" id="1447944"/>
    <lineage>
        <taxon>Eukaryota</taxon>
        <taxon>Fungi</taxon>
        <taxon>Dikarya</taxon>
        <taxon>Basidiomycota</taxon>
        <taxon>Agaricomycotina</taxon>
        <taxon>Agaricomycetes</taxon>
        <taxon>Agaricomycetidae</taxon>
        <taxon>Agaricales</taxon>
        <taxon>Marasmiineae</taxon>
        <taxon>Omphalotaceae</taxon>
        <taxon>Gymnopus</taxon>
    </lineage>
</organism>
<name>A0A6A4IQP1_9AGAR</name>
<accession>A0A6A4IQP1</accession>
<keyword evidence="2" id="KW-1185">Reference proteome</keyword>